<feature type="domain" description="Gcp-like" evidence="1">
    <location>
        <begin position="37"/>
        <end position="180"/>
    </location>
</feature>
<dbReference type="GO" id="GO:0002949">
    <property type="term" value="P:tRNA threonylcarbamoyladenosine modification"/>
    <property type="evidence" value="ECO:0007669"/>
    <property type="project" value="InterPro"/>
</dbReference>
<dbReference type="STRING" id="1408281.Epro_0058"/>
<dbReference type="KEGG" id="epo:Epro_0058"/>
<dbReference type="NCBIfam" id="TIGR03725">
    <property type="entry name" value="T6A_YeaZ"/>
    <property type="match status" value="1"/>
</dbReference>
<proteinExistence type="predicted"/>
<evidence type="ECO:0000313" key="2">
    <source>
        <dbReference type="EMBL" id="AKL97437.1"/>
    </source>
</evidence>
<protein>
    <submittedName>
        <fullName evidence="2">M22 family peptidase</fullName>
    </submittedName>
</protein>
<dbReference type="InterPro" id="IPR022496">
    <property type="entry name" value="T6A_TsaB"/>
</dbReference>
<dbReference type="Pfam" id="PF00814">
    <property type="entry name" value="TsaD"/>
    <property type="match status" value="1"/>
</dbReference>
<keyword evidence="3" id="KW-1185">Reference proteome</keyword>
<dbReference type="PANTHER" id="PTHR11735:SF11">
    <property type="entry name" value="TRNA THREONYLCARBAMOYLADENOSINE BIOSYNTHESIS PROTEIN TSAB"/>
    <property type="match status" value="1"/>
</dbReference>
<accession>A0A0G3WHR6</accession>
<dbReference type="PANTHER" id="PTHR11735">
    <property type="entry name" value="TRNA N6-ADENOSINE THREONYLCARBAMOYLTRANSFERASE"/>
    <property type="match status" value="1"/>
</dbReference>
<dbReference type="Proteomes" id="UP000035337">
    <property type="component" value="Chromosome"/>
</dbReference>
<reference evidence="2 3" key="1">
    <citation type="submission" date="2014-09" db="EMBL/GenBank/DDBJ databases">
        <title>Complete genome sequence of Endomicrobium proavitum.</title>
        <authorList>
            <person name="Zheng H."/>
        </authorList>
    </citation>
    <scope>NUCLEOTIDE SEQUENCE [LARGE SCALE GENOMIC DNA]</scope>
    <source>
        <strain evidence="2 3">Rsa215</strain>
    </source>
</reference>
<dbReference type="AlphaFoldDB" id="A0A0G3WHR6"/>
<dbReference type="InterPro" id="IPR000905">
    <property type="entry name" value="Gcp-like_dom"/>
</dbReference>
<name>A0A0G3WHR6_9BACT</name>
<dbReference type="GO" id="GO:0005829">
    <property type="term" value="C:cytosol"/>
    <property type="evidence" value="ECO:0007669"/>
    <property type="project" value="TreeGrafter"/>
</dbReference>
<sequence length="221" mass="24303">MCEMKILAVETSGKTFSVAINEDGKTLVSFIYDCGHVHSEMIIPVIEKALSDTGNAYNSIDKFAVCAGPGSFTGIRVGMTVVKTLSQTLKKPVVSIDALSILEKSFIDIYGIKLVAAIDALRDEVYVKSKKGIVIKSVDLFIKENKKYKNKIIIIGNAAEVYKEKLAKNLGNICLPSVFNIPKASVLAFMAQREKGVSYSKAEPLYVRRSWAEESVKIKRS</sequence>
<gene>
    <name evidence="2" type="primary">yeaZ</name>
    <name evidence="2" type="ORF">Epro_0058</name>
</gene>
<dbReference type="InterPro" id="IPR043129">
    <property type="entry name" value="ATPase_NBD"/>
</dbReference>
<dbReference type="EMBL" id="CP009498">
    <property type="protein sequence ID" value="AKL97437.1"/>
    <property type="molecule type" value="Genomic_DNA"/>
</dbReference>
<dbReference type="PATRIC" id="fig|1408281.3.peg.58"/>
<dbReference type="SUPFAM" id="SSF53067">
    <property type="entry name" value="Actin-like ATPase domain"/>
    <property type="match status" value="2"/>
</dbReference>
<dbReference type="Gene3D" id="3.30.420.40">
    <property type="match status" value="2"/>
</dbReference>
<organism evidence="2 3">
    <name type="scientific">Endomicrobium proavitum</name>
    <dbReference type="NCBI Taxonomy" id="1408281"/>
    <lineage>
        <taxon>Bacteria</taxon>
        <taxon>Pseudomonadati</taxon>
        <taxon>Elusimicrobiota</taxon>
        <taxon>Endomicrobiia</taxon>
        <taxon>Endomicrobiales</taxon>
        <taxon>Endomicrobiaceae</taxon>
        <taxon>Endomicrobium</taxon>
    </lineage>
</organism>
<evidence type="ECO:0000313" key="3">
    <source>
        <dbReference type="Proteomes" id="UP000035337"/>
    </source>
</evidence>
<evidence type="ECO:0000259" key="1">
    <source>
        <dbReference type="Pfam" id="PF00814"/>
    </source>
</evidence>